<dbReference type="OrthoDB" id="8614075at2"/>
<name>A0A238TAP5_9NEIS</name>
<dbReference type="RefSeq" id="WP_095062662.1">
    <property type="nucleotide sequence ID" value="NZ_FXUV02000024.1"/>
</dbReference>
<evidence type="ECO:0000313" key="3">
    <source>
        <dbReference type="EMBL" id="SNB69843.1"/>
    </source>
</evidence>
<evidence type="ECO:0000313" key="2">
    <source>
        <dbReference type="EMBL" id="SMQ12472.1"/>
    </source>
</evidence>
<feature type="chain" id="PRO_5015075262" description="Lipoprotein" evidence="1">
    <location>
        <begin position="20"/>
        <end position="161"/>
    </location>
</feature>
<accession>A0A238TAP5</accession>
<dbReference type="STRING" id="1522312.GCA_900177895_01104"/>
<dbReference type="Proteomes" id="UP000215450">
    <property type="component" value="Unassembled WGS sequence"/>
</dbReference>
<evidence type="ECO:0008006" key="5">
    <source>
        <dbReference type="Google" id="ProtNLM"/>
    </source>
</evidence>
<feature type="signal peptide" evidence="1">
    <location>
        <begin position="1"/>
        <end position="19"/>
    </location>
</feature>
<dbReference type="EMBL" id="FXUV01000022">
    <property type="protein sequence ID" value="SMQ12472.1"/>
    <property type="molecule type" value="Genomic_DNA"/>
</dbReference>
<reference evidence="3 4" key="2">
    <citation type="submission" date="2017-06" db="EMBL/GenBank/DDBJ databases">
        <authorList>
            <person name="Kim H.J."/>
            <person name="Triplett B.A."/>
        </authorList>
    </citation>
    <scope>NUCLEOTIDE SEQUENCE [LARGE SCALE GENOMIC DNA]</scope>
    <source>
        <strain evidence="3">Kingella_eburonensis</strain>
    </source>
</reference>
<protein>
    <recommendedName>
        <fullName evidence="5">Lipoprotein</fullName>
    </recommendedName>
</protein>
<proteinExistence type="predicted"/>
<gene>
    <name evidence="3" type="ORF">KEBURONENSIS_01297</name>
    <name evidence="2" type="ORF">KEBURONENSIS_01372</name>
</gene>
<sequence length="161" mass="17100">MFKKLLLLTLLAACSPSETVQQTAASASKTASESTATATAIANDIIASASQEDILSARKEAKNAVTASDVTAAAQTQFPIDTASAPFPAASEANLPPLNPICEQYYHRADACFAKQGEDADTLRAQNQEARLEVMRESPDEAACQALNRSFDAVAYQLRCE</sequence>
<organism evidence="3 4">
    <name type="scientific">Kingella negevensis</name>
    <dbReference type="NCBI Taxonomy" id="1522312"/>
    <lineage>
        <taxon>Bacteria</taxon>
        <taxon>Pseudomonadati</taxon>
        <taxon>Pseudomonadota</taxon>
        <taxon>Betaproteobacteria</taxon>
        <taxon>Neisseriales</taxon>
        <taxon>Neisseriaceae</taxon>
        <taxon>Kingella</taxon>
    </lineage>
</organism>
<dbReference type="EMBL" id="FXUV02000024">
    <property type="protein sequence ID" value="SNB69843.1"/>
    <property type="molecule type" value="Genomic_DNA"/>
</dbReference>
<keyword evidence="4" id="KW-1185">Reference proteome</keyword>
<evidence type="ECO:0000256" key="1">
    <source>
        <dbReference type="SAM" id="SignalP"/>
    </source>
</evidence>
<dbReference type="AlphaFoldDB" id="A0A238TAP5"/>
<keyword evidence="1" id="KW-0732">Signal</keyword>
<reference evidence="2" key="1">
    <citation type="submission" date="2017-05" db="EMBL/GenBank/DDBJ databases">
        <authorList>
            <person name="Song R."/>
            <person name="Chenine A.L."/>
            <person name="Ruprecht R.M."/>
        </authorList>
    </citation>
    <scope>NUCLEOTIDE SEQUENCE</scope>
    <source>
        <strain evidence="2">Kingella_eburonensis</strain>
    </source>
</reference>
<evidence type="ECO:0000313" key="4">
    <source>
        <dbReference type="Proteomes" id="UP000215450"/>
    </source>
</evidence>